<dbReference type="GO" id="GO:0010468">
    <property type="term" value="P:regulation of gene expression"/>
    <property type="evidence" value="ECO:0007669"/>
    <property type="project" value="TreeGrafter"/>
</dbReference>
<feature type="DNA-binding region" description="HMG box" evidence="3">
    <location>
        <begin position="111"/>
        <end position="193"/>
    </location>
</feature>
<dbReference type="GO" id="GO:0005634">
    <property type="term" value="C:nucleus"/>
    <property type="evidence" value="ECO:0007669"/>
    <property type="project" value="UniProtKB-UniRule"/>
</dbReference>
<feature type="domain" description="HMG box" evidence="5">
    <location>
        <begin position="111"/>
        <end position="193"/>
    </location>
</feature>
<dbReference type="SMART" id="SM00398">
    <property type="entry name" value="HMG"/>
    <property type="match status" value="1"/>
</dbReference>
<protein>
    <recommendedName>
        <fullName evidence="5">HMG box domain-containing protein</fullName>
    </recommendedName>
</protein>
<dbReference type="Gene3D" id="1.10.30.10">
    <property type="entry name" value="High mobility group box domain"/>
    <property type="match status" value="1"/>
</dbReference>
<dbReference type="InterPro" id="IPR013761">
    <property type="entry name" value="SAM/pointed_sf"/>
</dbReference>
<dbReference type="InterPro" id="IPR036910">
    <property type="entry name" value="HMG_box_dom_sf"/>
</dbReference>
<evidence type="ECO:0000256" key="3">
    <source>
        <dbReference type="PROSITE-ProRule" id="PRU00267"/>
    </source>
</evidence>
<feature type="compositionally biased region" description="Low complexity" evidence="4">
    <location>
        <begin position="300"/>
        <end position="311"/>
    </location>
</feature>
<dbReference type="InterPro" id="IPR009071">
    <property type="entry name" value="HMG_box_dom"/>
</dbReference>
<feature type="region of interest" description="Disordered" evidence="4">
    <location>
        <begin position="267"/>
        <end position="493"/>
    </location>
</feature>
<feature type="compositionally biased region" description="Low complexity" evidence="4">
    <location>
        <begin position="437"/>
        <end position="453"/>
    </location>
</feature>
<dbReference type="PANTHER" id="PTHR46040:SF3">
    <property type="entry name" value="HIGH MOBILITY GROUP PROTEIN 2"/>
    <property type="match status" value="1"/>
</dbReference>
<evidence type="ECO:0000256" key="2">
    <source>
        <dbReference type="ARBA" id="ARBA00023242"/>
    </source>
</evidence>
<dbReference type="PANTHER" id="PTHR46040">
    <property type="entry name" value="HIGH MOBILITY GROUP PROTEIN 2"/>
    <property type="match status" value="1"/>
</dbReference>
<feature type="compositionally biased region" description="Polar residues" evidence="4">
    <location>
        <begin position="267"/>
        <end position="282"/>
    </location>
</feature>
<dbReference type="Pfam" id="PF00505">
    <property type="entry name" value="HMG_box"/>
    <property type="match status" value="1"/>
</dbReference>
<dbReference type="Proteomes" id="UP000593566">
    <property type="component" value="Unassembled WGS sequence"/>
</dbReference>
<proteinExistence type="predicted"/>
<evidence type="ECO:0000256" key="1">
    <source>
        <dbReference type="ARBA" id="ARBA00023125"/>
    </source>
</evidence>
<dbReference type="PROSITE" id="PS50118">
    <property type="entry name" value="HMG_BOX_2"/>
    <property type="match status" value="1"/>
</dbReference>
<feature type="compositionally biased region" description="Basic and acidic residues" evidence="4">
    <location>
        <begin position="529"/>
        <end position="546"/>
    </location>
</feature>
<feature type="compositionally biased region" description="Polar residues" evidence="4">
    <location>
        <begin position="465"/>
        <end position="491"/>
    </location>
</feature>
<evidence type="ECO:0000259" key="5">
    <source>
        <dbReference type="PROSITE" id="PS50118"/>
    </source>
</evidence>
<dbReference type="GeneID" id="59337134"/>
<evidence type="ECO:0000313" key="6">
    <source>
        <dbReference type="EMBL" id="KAF6227296.1"/>
    </source>
</evidence>
<dbReference type="SUPFAM" id="SSF47769">
    <property type="entry name" value="SAM/Pointed domain"/>
    <property type="match status" value="1"/>
</dbReference>
<dbReference type="SUPFAM" id="SSF47095">
    <property type="entry name" value="HMG-box"/>
    <property type="match status" value="1"/>
</dbReference>
<dbReference type="EMBL" id="JACCJB010000005">
    <property type="protein sequence ID" value="KAF6227296.1"/>
    <property type="molecule type" value="Genomic_DNA"/>
</dbReference>
<feature type="compositionally biased region" description="Low complexity" evidence="4">
    <location>
        <begin position="403"/>
        <end position="424"/>
    </location>
</feature>
<dbReference type="Gene3D" id="1.10.150.50">
    <property type="entry name" value="Transcription Factor, Ets-1"/>
    <property type="match status" value="1"/>
</dbReference>
<reference evidence="6 7" key="1">
    <citation type="journal article" date="2020" name="Genomics">
        <title>Complete, high-quality genomes from long-read metagenomic sequencing of two wolf lichen thalli reveals enigmatic genome architecture.</title>
        <authorList>
            <person name="McKenzie S.K."/>
            <person name="Walston R.F."/>
            <person name="Allen J.L."/>
        </authorList>
    </citation>
    <scope>NUCLEOTIDE SEQUENCE [LARGE SCALE GENOMIC DNA]</scope>
    <source>
        <strain evidence="6">WasteWater1</strain>
    </source>
</reference>
<accession>A0A8H6CQB6</accession>
<keyword evidence="7" id="KW-1185">Reference proteome</keyword>
<feature type="region of interest" description="Disordered" evidence="4">
    <location>
        <begin position="508"/>
        <end position="589"/>
    </location>
</feature>
<evidence type="ECO:0000256" key="4">
    <source>
        <dbReference type="SAM" id="MobiDB-lite"/>
    </source>
</evidence>
<organism evidence="6 7">
    <name type="scientific">Letharia lupina</name>
    <dbReference type="NCBI Taxonomy" id="560253"/>
    <lineage>
        <taxon>Eukaryota</taxon>
        <taxon>Fungi</taxon>
        <taxon>Dikarya</taxon>
        <taxon>Ascomycota</taxon>
        <taxon>Pezizomycotina</taxon>
        <taxon>Lecanoromycetes</taxon>
        <taxon>OSLEUM clade</taxon>
        <taxon>Lecanoromycetidae</taxon>
        <taxon>Lecanorales</taxon>
        <taxon>Lecanorineae</taxon>
        <taxon>Parmeliaceae</taxon>
        <taxon>Letharia</taxon>
    </lineage>
</organism>
<feature type="compositionally biased region" description="Polar residues" evidence="4">
    <location>
        <begin position="341"/>
        <end position="351"/>
    </location>
</feature>
<gene>
    <name evidence="6" type="ORF">HO133_008739</name>
</gene>
<dbReference type="AlphaFoldDB" id="A0A8H6CQB6"/>
<dbReference type="GO" id="GO:0003677">
    <property type="term" value="F:DNA binding"/>
    <property type="evidence" value="ECO:0007669"/>
    <property type="project" value="UniProtKB-UniRule"/>
</dbReference>
<feature type="compositionally biased region" description="Low complexity" evidence="4">
    <location>
        <begin position="230"/>
        <end position="239"/>
    </location>
</feature>
<feature type="region of interest" description="Disordered" evidence="4">
    <location>
        <begin position="212"/>
        <end position="241"/>
    </location>
</feature>
<feature type="compositionally biased region" description="Basic and acidic residues" evidence="4">
    <location>
        <begin position="576"/>
        <end position="589"/>
    </location>
</feature>
<dbReference type="InterPro" id="IPR051965">
    <property type="entry name" value="ChromReg_NeuronalGeneExpr"/>
</dbReference>
<feature type="compositionally biased region" description="Polar residues" evidence="4">
    <location>
        <begin position="60"/>
        <end position="69"/>
    </location>
</feature>
<keyword evidence="2 3" id="KW-0539">Nucleus</keyword>
<feature type="region of interest" description="Disordered" evidence="4">
    <location>
        <begin position="60"/>
        <end position="116"/>
    </location>
</feature>
<sequence length="611" mass="66583">MTDLHPVLSRLGLAQYVERFSEEGFETWETVLDITESDLYDRSLYLKVLQREIAQTQGVTMEQLHSSFRSGHRDHRQSNGGDESRTDGQDATGAGGKRKYRRHPKTDENAPERPPSAYVIFSNSERHQSRPHEMLLIASEIREELKPENLSFTAIAKRVGERWQDVSAEEKEPYESEASAAKEKYHAEMADYKTTRSYRVYQQYLAEFKAKHATNSGGKRPKLTPEETQESTTSSGSAECQLDGIESLSGSSDLMHRRVGSVSSGGLYSATSGLPSPTSVTSGAAVRRGGLSSLTPLGNTSPLSASPSTPSARRESSTSQLFHTSAQGRPSAERQDERMAMTSSGPDQSYTRIVALESREARKLQGHGSGPFIEPRRSGGRRSPLESPRRSARVPTQPQDVPSDSSKSSIGSTLLSTGTAASSLYSPASFDGERKSALSLPPLGSNPSSKGSSYAEPAARPTLQPLASRTASSFAPDQPAQSPFNSSSSTGMKFESLQLPLPYNISFGQHPLPRPDSGGKLANLFDLQDTSRKRNSLRDLSLEHEQGVATPPIPQGPPEPRHPPHHPNLPSFPSLLRDDTHEPFPHDADPLAVLAYAGRIVGRERGTPRPH</sequence>
<comment type="caution">
    <text evidence="6">The sequence shown here is derived from an EMBL/GenBank/DDBJ whole genome shotgun (WGS) entry which is preliminary data.</text>
</comment>
<name>A0A8H6CQB6_9LECA</name>
<dbReference type="RefSeq" id="XP_037155604.1">
    <property type="nucleotide sequence ID" value="XM_037299603.1"/>
</dbReference>
<evidence type="ECO:0000313" key="7">
    <source>
        <dbReference type="Proteomes" id="UP000593566"/>
    </source>
</evidence>
<keyword evidence="1 3" id="KW-0238">DNA-binding</keyword>